<dbReference type="GO" id="GO:0003824">
    <property type="term" value="F:catalytic activity"/>
    <property type="evidence" value="ECO:0007669"/>
    <property type="project" value="InterPro"/>
</dbReference>
<dbReference type="Gene3D" id="3.60.10.10">
    <property type="entry name" value="Endonuclease/exonuclease/phosphatase"/>
    <property type="match status" value="1"/>
</dbReference>
<sequence length="212" mass="24292">RKKLERIALAIKSVDPDVIALQEVRGIHQATFLAKTLNLNYAYSSHGRRGFDWGLAVLSKFKISKVHSKVIYYGRDQRVGVLYTININGSHITFINIHYHLGNYEQQVKTTMRLLRDTEGPVVLMGDLNLTVRAYELKSIHEKMIDTCESVDTEGSRDAKKIGTVLRFSNYRIDYIFVDPNSFEVRDVGLIPEKHRSASDHIAYFTCVMLKN</sequence>
<dbReference type="InterPro" id="IPR036691">
    <property type="entry name" value="Endo/exonu/phosph_ase_sf"/>
</dbReference>
<name>X0VCR1_9ZZZZ</name>
<proteinExistence type="predicted"/>
<dbReference type="Pfam" id="PF03372">
    <property type="entry name" value="Exo_endo_phos"/>
    <property type="match status" value="1"/>
</dbReference>
<dbReference type="GO" id="GO:0016020">
    <property type="term" value="C:membrane"/>
    <property type="evidence" value="ECO:0007669"/>
    <property type="project" value="GOC"/>
</dbReference>
<dbReference type="InterPro" id="IPR005135">
    <property type="entry name" value="Endo/exonuclease/phosphatase"/>
</dbReference>
<organism evidence="2">
    <name type="scientific">marine sediment metagenome</name>
    <dbReference type="NCBI Taxonomy" id="412755"/>
    <lineage>
        <taxon>unclassified sequences</taxon>
        <taxon>metagenomes</taxon>
        <taxon>ecological metagenomes</taxon>
    </lineage>
</organism>
<evidence type="ECO:0000259" key="1">
    <source>
        <dbReference type="Pfam" id="PF03372"/>
    </source>
</evidence>
<accession>X0VCR1</accession>
<comment type="caution">
    <text evidence="2">The sequence shown here is derived from an EMBL/GenBank/DDBJ whole genome shotgun (WGS) entry which is preliminary data.</text>
</comment>
<feature type="non-terminal residue" evidence="2">
    <location>
        <position position="1"/>
    </location>
</feature>
<dbReference type="PANTHER" id="PTHR14859:SF1">
    <property type="entry name" value="PGAP2-INTERACTING PROTEIN"/>
    <property type="match status" value="1"/>
</dbReference>
<gene>
    <name evidence="2" type="ORF">S01H1_44644</name>
</gene>
<dbReference type="PANTHER" id="PTHR14859">
    <property type="entry name" value="CALCOFLUOR WHITE HYPERSENSITIVE PROTEIN PRECURSOR"/>
    <property type="match status" value="1"/>
</dbReference>
<dbReference type="GO" id="GO:0006506">
    <property type="term" value="P:GPI anchor biosynthetic process"/>
    <property type="evidence" value="ECO:0007669"/>
    <property type="project" value="TreeGrafter"/>
</dbReference>
<dbReference type="AlphaFoldDB" id="X0VCR1"/>
<evidence type="ECO:0000313" key="2">
    <source>
        <dbReference type="EMBL" id="GAG09032.1"/>
    </source>
</evidence>
<dbReference type="InterPro" id="IPR051916">
    <property type="entry name" value="GPI-anchor_lipid_remodeler"/>
</dbReference>
<protein>
    <recommendedName>
        <fullName evidence="1">Endonuclease/exonuclease/phosphatase domain-containing protein</fullName>
    </recommendedName>
</protein>
<feature type="domain" description="Endonuclease/exonuclease/phosphatase" evidence="1">
    <location>
        <begin position="3"/>
        <end position="201"/>
    </location>
</feature>
<dbReference type="SUPFAM" id="SSF56219">
    <property type="entry name" value="DNase I-like"/>
    <property type="match status" value="1"/>
</dbReference>
<dbReference type="EMBL" id="BARS01028484">
    <property type="protein sequence ID" value="GAG09032.1"/>
    <property type="molecule type" value="Genomic_DNA"/>
</dbReference>
<reference evidence="2" key="1">
    <citation type="journal article" date="2014" name="Front. Microbiol.">
        <title>High frequency of phylogenetically diverse reductive dehalogenase-homologous genes in deep subseafloor sedimentary metagenomes.</title>
        <authorList>
            <person name="Kawai M."/>
            <person name="Futagami T."/>
            <person name="Toyoda A."/>
            <person name="Takaki Y."/>
            <person name="Nishi S."/>
            <person name="Hori S."/>
            <person name="Arai W."/>
            <person name="Tsubouchi T."/>
            <person name="Morono Y."/>
            <person name="Uchiyama I."/>
            <person name="Ito T."/>
            <person name="Fujiyama A."/>
            <person name="Inagaki F."/>
            <person name="Takami H."/>
        </authorList>
    </citation>
    <scope>NUCLEOTIDE SEQUENCE</scope>
    <source>
        <strain evidence="2">Expedition CK06-06</strain>
    </source>
</reference>